<keyword evidence="5" id="KW-0238">DNA-binding</keyword>
<feature type="region of interest" description="Disordered" evidence="7">
    <location>
        <begin position="245"/>
        <end position="264"/>
    </location>
</feature>
<dbReference type="Pfam" id="PF02463">
    <property type="entry name" value="SMC_N"/>
    <property type="match status" value="1"/>
</dbReference>
<feature type="compositionally biased region" description="Basic and acidic residues" evidence="7">
    <location>
        <begin position="252"/>
        <end position="264"/>
    </location>
</feature>
<keyword evidence="4 6" id="KW-0175">Coiled coil</keyword>
<sequence length="1069" mass="115206">MRLKSISMKGFKSFPDRTALEFAPGVSVVVGPNGSGKSNVTDAVLWAMGEQSPLAVRGQSMQDVIFAGGHGRQAARSAEVELVFDNADGGLPVPSAEVSVLRRLDRNGEGEYRLNGARCRMSDILEILSDSGLGKEGHSVVGQGRVEAIVTSKPRDRRLLIEEAAGLGKHRRRRRRAQLKLDRTRENLDRALDIEREARAHLRPLKRQAEAAEIHARLERQTLEARWSLGRDDLRQRAADLTQAESAAATARTERDRLGVESARIAKERSEAEDALAGRAKERDDLSRRTWAVRNAVEKIDDRVASLRSSLAAVEDRIQADTAELGQAEALASSGTEDPQAARRGELGRRLAELDSELSRERAGEMQGLEESAAQATARVASATDDLNRFKDAASAAETKLAEARTQVTQARRAHDEARAISVRADAELSTVDEFLRSNGGGLSGGRSLADGLKVEQGLEAAVAAALGGRLSANVVENMDEGSSVLDSTGDNGGLAIIAGATGSGSQEAKPCIGARALTDVVQGDGREADLARVLLSNCWLVEDFESVDINFMGVVVTRTGRAWSASTGELRQAPGGGAGRLLQERNRREGLADVAEQARLAVATAQVALADQDAAFKAVELGRETVLTERRSAQQVMDEANEASRRAAWQIKTRSESPQAGPVAVERAEVAAELAAEERIAARMADERDGARTRMAALAERMRLDRDRTPSISALVASLESARQIIEPLRVTLDLELAGDSEQGDGVASRLRQLAAAEAGIQANMAKTAESVTVSEVESQRLRDRSEESIAEVRELSSALGLEDGPATEPLASEEREGLSSLIERLEKRRVQLGPVNPLAADEYKAALEHLEELEAQRTDLEDALKELKGLVRDCDRTIRETFEETFEAASKHFEELSSQLFPGGGGRLRLVTEVPATQAVLGGEGEVSAEGDSGEADEADELTGDEPQFGVEIEITPAGKTMKRLSLLSGGEKSMTAIAFLFAVFLAKPCPFYILDEVEAALDDLNLGRFLDLLRTYRDRAQFIVVTHQRRTMEAADALYGVTMAGDGVSKVVSRRLGPEELEEAAA</sequence>
<dbReference type="GO" id="GO:0030261">
    <property type="term" value="P:chromosome condensation"/>
    <property type="evidence" value="ECO:0007669"/>
    <property type="project" value="InterPro"/>
</dbReference>
<evidence type="ECO:0000259" key="8">
    <source>
        <dbReference type="Pfam" id="PF02463"/>
    </source>
</evidence>
<dbReference type="GO" id="GO:0005524">
    <property type="term" value="F:ATP binding"/>
    <property type="evidence" value="ECO:0007669"/>
    <property type="project" value="UniProtKB-KW"/>
</dbReference>
<dbReference type="PANTHER" id="PTHR43977">
    <property type="entry name" value="STRUCTURAL MAINTENANCE OF CHROMOSOMES PROTEIN 3"/>
    <property type="match status" value="1"/>
</dbReference>
<evidence type="ECO:0000256" key="2">
    <source>
        <dbReference type="ARBA" id="ARBA00022741"/>
    </source>
</evidence>
<keyword evidence="2" id="KW-0547">Nucleotide-binding</keyword>
<keyword evidence="3" id="KW-0067">ATP-binding</keyword>
<dbReference type="CDD" id="cd03278">
    <property type="entry name" value="ABC_SMC_barmotin"/>
    <property type="match status" value="1"/>
</dbReference>
<evidence type="ECO:0000256" key="4">
    <source>
        <dbReference type="ARBA" id="ARBA00023054"/>
    </source>
</evidence>
<feature type="coiled-coil region" evidence="6">
    <location>
        <begin position="845"/>
        <end position="882"/>
    </location>
</feature>
<feature type="domain" description="SMC hinge" evidence="9">
    <location>
        <begin position="449"/>
        <end position="546"/>
    </location>
</feature>
<dbReference type="GO" id="GO:0007062">
    <property type="term" value="P:sister chromatid cohesion"/>
    <property type="evidence" value="ECO:0007669"/>
    <property type="project" value="InterPro"/>
</dbReference>
<evidence type="ECO:0000256" key="6">
    <source>
        <dbReference type="SAM" id="Coils"/>
    </source>
</evidence>
<feature type="region of interest" description="Disordered" evidence="7">
    <location>
        <begin position="358"/>
        <end position="377"/>
    </location>
</feature>
<organism evidence="10">
    <name type="scientific">freshwater metagenome</name>
    <dbReference type="NCBI Taxonomy" id="449393"/>
    <lineage>
        <taxon>unclassified sequences</taxon>
        <taxon>metagenomes</taxon>
        <taxon>ecological metagenomes</taxon>
    </lineage>
</organism>
<dbReference type="Pfam" id="PF06470">
    <property type="entry name" value="SMC_hinge"/>
    <property type="match status" value="1"/>
</dbReference>
<evidence type="ECO:0000259" key="9">
    <source>
        <dbReference type="Pfam" id="PF06470"/>
    </source>
</evidence>
<dbReference type="SUPFAM" id="SSF75553">
    <property type="entry name" value="Smc hinge domain"/>
    <property type="match status" value="1"/>
</dbReference>
<evidence type="ECO:0000256" key="1">
    <source>
        <dbReference type="ARBA" id="ARBA00022490"/>
    </source>
</evidence>
<evidence type="ECO:0000256" key="7">
    <source>
        <dbReference type="SAM" id="MobiDB-lite"/>
    </source>
</evidence>
<dbReference type="GO" id="GO:0005694">
    <property type="term" value="C:chromosome"/>
    <property type="evidence" value="ECO:0007669"/>
    <property type="project" value="InterPro"/>
</dbReference>
<accession>A0A6J7D4N7</accession>
<protein>
    <submittedName>
        <fullName evidence="10">Unannotated protein</fullName>
    </submittedName>
</protein>
<dbReference type="InterPro" id="IPR003395">
    <property type="entry name" value="RecF/RecN/SMC_N"/>
</dbReference>
<dbReference type="GO" id="GO:0016887">
    <property type="term" value="F:ATP hydrolysis activity"/>
    <property type="evidence" value="ECO:0007669"/>
    <property type="project" value="InterPro"/>
</dbReference>
<evidence type="ECO:0000313" key="10">
    <source>
        <dbReference type="EMBL" id="CAB4863964.1"/>
    </source>
</evidence>
<dbReference type="HAMAP" id="MF_01894">
    <property type="entry name" value="Smc_prok"/>
    <property type="match status" value="1"/>
</dbReference>
<keyword evidence="1" id="KW-0963">Cytoplasm</keyword>
<name>A0A6J7D4N7_9ZZZZ</name>
<feature type="domain" description="RecF/RecN/SMC N-terminal" evidence="8">
    <location>
        <begin position="3"/>
        <end position="1052"/>
    </location>
</feature>
<dbReference type="PIRSF" id="PIRSF005719">
    <property type="entry name" value="SMC"/>
    <property type="match status" value="1"/>
</dbReference>
<dbReference type="SUPFAM" id="SSF52540">
    <property type="entry name" value="P-loop containing nucleoside triphosphate hydrolases"/>
    <property type="match status" value="1"/>
</dbReference>
<evidence type="ECO:0000256" key="5">
    <source>
        <dbReference type="ARBA" id="ARBA00023125"/>
    </source>
</evidence>
<feature type="coiled-coil region" evidence="6">
    <location>
        <begin position="167"/>
        <end position="194"/>
    </location>
</feature>
<feature type="coiled-coil region" evidence="6">
    <location>
        <begin position="297"/>
        <end position="331"/>
    </location>
</feature>
<proteinExistence type="inferred from homology"/>
<dbReference type="InterPro" id="IPR010935">
    <property type="entry name" value="SMC_hinge"/>
</dbReference>
<gene>
    <name evidence="10" type="ORF">UFOPK3444_00344</name>
</gene>
<dbReference type="InterPro" id="IPR011890">
    <property type="entry name" value="SMC_prok"/>
</dbReference>
<dbReference type="GO" id="GO:0003677">
    <property type="term" value="F:DNA binding"/>
    <property type="evidence" value="ECO:0007669"/>
    <property type="project" value="UniProtKB-KW"/>
</dbReference>
<dbReference type="Gene3D" id="3.40.50.300">
    <property type="entry name" value="P-loop containing nucleotide triphosphate hydrolases"/>
    <property type="match status" value="2"/>
</dbReference>
<dbReference type="EMBL" id="CAFBLU010000003">
    <property type="protein sequence ID" value="CAB4863964.1"/>
    <property type="molecule type" value="Genomic_DNA"/>
</dbReference>
<evidence type="ECO:0000256" key="3">
    <source>
        <dbReference type="ARBA" id="ARBA00022840"/>
    </source>
</evidence>
<dbReference type="InterPro" id="IPR036277">
    <property type="entry name" value="SMC_hinge_sf"/>
</dbReference>
<dbReference type="InterPro" id="IPR024704">
    <property type="entry name" value="SMC"/>
</dbReference>
<dbReference type="AlphaFoldDB" id="A0A6J7D4N7"/>
<dbReference type="InterPro" id="IPR027417">
    <property type="entry name" value="P-loop_NTPase"/>
</dbReference>
<reference evidence="10" key="1">
    <citation type="submission" date="2020-05" db="EMBL/GenBank/DDBJ databases">
        <authorList>
            <person name="Chiriac C."/>
            <person name="Salcher M."/>
            <person name="Ghai R."/>
            <person name="Kavagutti S V."/>
        </authorList>
    </citation>
    <scope>NUCLEOTIDE SEQUENCE</scope>
</reference>